<dbReference type="Pfam" id="PF10101">
    <property type="entry name" value="DUF2339"/>
    <property type="match status" value="1"/>
</dbReference>
<feature type="transmembrane region" description="Helical" evidence="2">
    <location>
        <begin position="175"/>
        <end position="199"/>
    </location>
</feature>
<keyword evidence="2" id="KW-0472">Membrane</keyword>
<feature type="transmembrane region" description="Helical" evidence="2">
    <location>
        <begin position="638"/>
        <end position="658"/>
    </location>
</feature>
<evidence type="ECO:0000256" key="2">
    <source>
        <dbReference type="SAM" id="Phobius"/>
    </source>
</evidence>
<gene>
    <name evidence="3" type="ORF">GCM10007315_15840</name>
</gene>
<sequence>MELLWLLVLGLAITVFFQHRRLKRIEARLDGLNRPATSPAEKAEPPLPVQAPPPILPHEGGGDAPPKPAIPHDSDSSSPPPPPVGEGWGGGPPAQQLPPPKGPTLADRFTLWLRDNWILAIAAASLALAGVFFVQYGVERGLLPPPVRVLAALAFGLGLVFTGERLRLRHGDHAGLWHSIPSTLSAAGIVSLFAAILAARHLYGLIGPLPTFAGLTATAVLALILGWRHTPLLGAAGLIGATAAPFLVGGSADNSDPLYAYFALIAATGLAVDSLRRWAWMSVLALALATVAGLALQTAGAGGTGLALLLITLTALAAAIPERGILLRTQGPGLVASGQSRKNPPFPVLLALGMGIVTALTLAALPAPDAGTDMALFTLLALAVPVFALWTYRAPGLVELALPFALAFVARLGISPDNSLGLHAALWPVLDARAQDGAVALPLTYALPFIGTALIALGLWITGRRKGALSHSALSSLLPPLALALIGQHWWPDTLLGQPLWAGILLGFAAFHTLQASDAASDAEPRRRMAWAAVAALVLIAYAAAVLFSETALTLALAALLAATAAIDRRFRLPELGWLVQAGVVVLGLRLTFDPGLFWAYDAPLAQLLLAWGGALAGAGAALYLIAAMDRPAPRLMLETFLAASTAILADVLIFRWLDSLALPDEGIHWGLTLLSLPWIVIMAVQFRRATLPGPMAVVRRLLGWVAGLIGLAGLLLAVTLANPLVWGEWVGRWPLFNTLIVAYGLPGLALFLLSRPGWMPRRLAFVLRWFGLFLMAHWSLLEIRRFWHGPYIPLPFVEQAELYSYTLWLMALGAGLLWLSIRRGSAAYRKVAMGVIGLTIAKVFLLDASGLTGLTRVAAFLGLGLSLVGLALLNRWAAERSGKGGGGEGRQDLPRDEV</sequence>
<protein>
    <recommendedName>
        <fullName evidence="5">DUF2339 domain-containing protein</fullName>
    </recommendedName>
</protein>
<feature type="transmembrane region" description="Helical" evidence="2">
    <location>
        <begin position="670"/>
        <end position="690"/>
    </location>
</feature>
<feature type="transmembrane region" description="Helical" evidence="2">
    <location>
        <begin position="258"/>
        <end position="275"/>
    </location>
</feature>
<feature type="transmembrane region" description="Helical" evidence="2">
    <location>
        <begin position="855"/>
        <end position="874"/>
    </location>
</feature>
<organism evidence="3 4">
    <name type="scientific">Neogemmobacter tilapiae</name>
    <dbReference type="NCBI Taxonomy" id="875041"/>
    <lineage>
        <taxon>Bacteria</taxon>
        <taxon>Pseudomonadati</taxon>
        <taxon>Pseudomonadota</taxon>
        <taxon>Alphaproteobacteria</taxon>
        <taxon>Rhodobacterales</taxon>
        <taxon>Paracoccaceae</taxon>
        <taxon>Neogemmobacter</taxon>
    </lineage>
</organism>
<evidence type="ECO:0000256" key="1">
    <source>
        <dbReference type="SAM" id="MobiDB-lite"/>
    </source>
</evidence>
<evidence type="ECO:0000313" key="3">
    <source>
        <dbReference type="EMBL" id="GHC53890.1"/>
    </source>
</evidence>
<dbReference type="InterPro" id="IPR014600">
    <property type="entry name" value="UCP035905_mem"/>
</dbReference>
<feature type="transmembrane region" description="Helical" evidence="2">
    <location>
        <begin position="832"/>
        <end position="849"/>
    </location>
</feature>
<feature type="transmembrane region" description="Helical" evidence="2">
    <location>
        <begin position="282"/>
        <end position="300"/>
    </location>
</feature>
<feature type="transmembrane region" description="Helical" evidence="2">
    <location>
        <begin position="766"/>
        <end position="783"/>
    </location>
</feature>
<evidence type="ECO:0000313" key="4">
    <source>
        <dbReference type="Proteomes" id="UP000638981"/>
    </source>
</evidence>
<feature type="transmembrane region" description="Helical" evidence="2">
    <location>
        <begin position="6"/>
        <end position="22"/>
    </location>
</feature>
<keyword evidence="2" id="KW-0812">Transmembrane</keyword>
<name>A0A918TMA4_9RHOB</name>
<feature type="transmembrane region" description="Helical" evidence="2">
    <location>
        <begin position="529"/>
        <end position="545"/>
    </location>
</feature>
<feature type="transmembrane region" description="Helical" evidence="2">
    <location>
        <begin position="497"/>
        <end position="517"/>
    </location>
</feature>
<dbReference type="PANTHER" id="PTHR38434">
    <property type="entry name" value="BLL2549 PROTEIN"/>
    <property type="match status" value="1"/>
</dbReference>
<feature type="transmembrane region" description="Helical" evidence="2">
    <location>
        <begin position="117"/>
        <end position="136"/>
    </location>
</feature>
<feature type="transmembrane region" description="Helical" evidence="2">
    <location>
        <begin position="734"/>
        <end position="754"/>
    </location>
</feature>
<feature type="transmembrane region" description="Helical" evidence="2">
    <location>
        <begin position="473"/>
        <end position="491"/>
    </location>
</feature>
<dbReference type="PANTHER" id="PTHR38434:SF1">
    <property type="entry name" value="BLL2549 PROTEIN"/>
    <property type="match status" value="1"/>
</dbReference>
<feature type="transmembrane region" description="Helical" evidence="2">
    <location>
        <begin position="576"/>
        <end position="593"/>
    </location>
</feature>
<keyword evidence="4" id="KW-1185">Reference proteome</keyword>
<feature type="region of interest" description="Disordered" evidence="1">
    <location>
        <begin position="36"/>
        <end position="101"/>
    </location>
</feature>
<dbReference type="PIRSF" id="PIRSF035905">
    <property type="entry name" value="UCP035905_mp"/>
    <property type="match status" value="1"/>
</dbReference>
<feature type="transmembrane region" description="Helical" evidence="2">
    <location>
        <begin position="397"/>
        <end position="414"/>
    </location>
</feature>
<dbReference type="InterPro" id="IPR019286">
    <property type="entry name" value="DUF2339_TM"/>
</dbReference>
<dbReference type="RefSeq" id="WP_189411095.1">
    <property type="nucleotide sequence ID" value="NZ_BMYJ01000004.1"/>
</dbReference>
<feature type="transmembrane region" description="Helical" evidence="2">
    <location>
        <begin position="605"/>
        <end position="626"/>
    </location>
</feature>
<reference evidence="3" key="1">
    <citation type="journal article" date="2014" name="Int. J. Syst. Evol. Microbiol.">
        <title>Complete genome sequence of Corynebacterium casei LMG S-19264T (=DSM 44701T), isolated from a smear-ripened cheese.</title>
        <authorList>
            <consortium name="US DOE Joint Genome Institute (JGI-PGF)"/>
            <person name="Walter F."/>
            <person name="Albersmeier A."/>
            <person name="Kalinowski J."/>
            <person name="Ruckert C."/>
        </authorList>
    </citation>
    <scope>NUCLEOTIDE SEQUENCE</scope>
    <source>
        <strain evidence="3">KCTC 23310</strain>
    </source>
</reference>
<dbReference type="AlphaFoldDB" id="A0A918TMA4"/>
<feature type="transmembrane region" description="Helical" evidence="2">
    <location>
        <begin position="346"/>
        <end position="368"/>
    </location>
</feature>
<dbReference type="EMBL" id="BMYJ01000004">
    <property type="protein sequence ID" value="GHC53890.1"/>
    <property type="molecule type" value="Genomic_DNA"/>
</dbReference>
<keyword evidence="2" id="KW-1133">Transmembrane helix</keyword>
<feature type="compositionally biased region" description="Pro residues" evidence="1">
    <location>
        <begin position="45"/>
        <end position="56"/>
    </location>
</feature>
<evidence type="ECO:0008006" key="5">
    <source>
        <dbReference type="Google" id="ProtNLM"/>
    </source>
</evidence>
<proteinExistence type="predicted"/>
<accession>A0A918TMA4</accession>
<feature type="transmembrane region" description="Helical" evidence="2">
    <location>
        <begin position="551"/>
        <end position="567"/>
    </location>
</feature>
<feature type="transmembrane region" description="Helical" evidence="2">
    <location>
        <begin position="803"/>
        <end position="820"/>
    </location>
</feature>
<reference evidence="3" key="2">
    <citation type="submission" date="2020-09" db="EMBL/GenBank/DDBJ databases">
        <authorList>
            <person name="Sun Q."/>
            <person name="Kim S."/>
        </authorList>
    </citation>
    <scope>NUCLEOTIDE SEQUENCE</scope>
    <source>
        <strain evidence="3">KCTC 23310</strain>
    </source>
</reference>
<feature type="transmembrane region" description="Helical" evidence="2">
    <location>
        <begin position="374"/>
        <end position="390"/>
    </location>
</feature>
<feature type="transmembrane region" description="Helical" evidence="2">
    <location>
        <begin position="232"/>
        <end position="252"/>
    </location>
</feature>
<feature type="transmembrane region" description="Helical" evidence="2">
    <location>
        <begin position="142"/>
        <end position="163"/>
    </location>
</feature>
<feature type="transmembrane region" description="Helical" evidence="2">
    <location>
        <begin position="439"/>
        <end position="461"/>
    </location>
</feature>
<comment type="caution">
    <text evidence="3">The sequence shown here is derived from an EMBL/GenBank/DDBJ whole genome shotgun (WGS) entry which is preliminary data.</text>
</comment>
<dbReference type="Proteomes" id="UP000638981">
    <property type="component" value="Unassembled WGS sequence"/>
</dbReference>
<feature type="transmembrane region" description="Helical" evidence="2">
    <location>
        <begin position="306"/>
        <end position="326"/>
    </location>
</feature>
<feature type="transmembrane region" description="Helical" evidence="2">
    <location>
        <begin position="702"/>
        <end position="722"/>
    </location>
</feature>
<feature type="transmembrane region" description="Helical" evidence="2">
    <location>
        <begin position="205"/>
        <end position="225"/>
    </location>
</feature>